<dbReference type="PIRSF" id="PIRSF002162">
    <property type="entry name" value="Ribosomal_L6"/>
    <property type="match status" value="1"/>
</dbReference>
<dbReference type="EMBL" id="CP043314">
    <property type="protein sequence ID" value="QEK38916.1"/>
    <property type="molecule type" value="Genomic_DNA"/>
</dbReference>
<evidence type="ECO:0000256" key="4">
    <source>
        <dbReference type="RuleBase" id="RU003869"/>
    </source>
</evidence>
<dbReference type="InterPro" id="IPR000702">
    <property type="entry name" value="Ribosomal_uL6-like"/>
</dbReference>
<evidence type="ECO:0000256" key="2">
    <source>
        <dbReference type="ARBA" id="ARBA00023274"/>
    </source>
</evidence>
<dbReference type="KEGG" id="nabu:FZC36_00485"/>
<gene>
    <name evidence="7" type="primary">rplF</name>
    <name evidence="7" type="ORF">FZC36_00485</name>
</gene>
<dbReference type="OrthoDB" id="9805007at2"/>
<feature type="domain" description="Large ribosomal subunit protein uL6 alpha-beta" evidence="6">
    <location>
        <begin position="93"/>
        <end position="165"/>
    </location>
</feature>
<dbReference type="PANTHER" id="PTHR11655:SF14">
    <property type="entry name" value="LARGE RIBOSOMAL SUBUNIT PROTEIN UL6M"/>
    <property type="match status" value="1"/>
</dbReference>
<comment type="function">
    <text evidence="5">This protein binds to the 23S rRNA, and is important in its secondary structure. It is located near the subunit interface in the base of the L7/L12 stalk, and near the tRNA binding site of the peptidyltransferase center.</text>
</comment>
<dbReference type="GO" id="GO:0006412">
    <property type="term" value="P:translation"/>
    <property type="evidence" value="ECO:0007669"/>
    <property type="project" value="InterPro"/>
</dbReference>
<sequence length="177" mass="19674">MSINALKPIKLEKEVTVVLDGDSASMKSSAGEHVMQIPSFLNLEMYEEEDQKFLKFSTEDKKHIPMLGTIKAILKSFIVGLTKGHVKTLKLEGVGHKAEVSGDILKLSLGYSHPINADIPNGVNVSVSKNELKITGIDKQKVNQFSATVQSFRAFKPYKGPKILDSDKIYIMKERKK</sequence>
<name>A0A5C0UFN9_9PROT</name>
<evidence type="ECO:0000313" key="8">
    <source>
        <dbReference type="Proteomes" id="UP000324924"/>
    </source>
</evidence>
<proteinExistence type="inferred from homology"/>
<keyword evidence="8" id="KW-1185">Reference proteome</keyword>
<keyword evidence="5" id="KW-0694">RNA-binding</keyword>
<dbReference type="GO" id="GO:0019843">
    <property type="term" value="F:rRNA binding"/>
    <property type="evidence" value="ECO:0007669"/>
    <property type="project" value="UniProtKB-KW"/>
</dbReference>
<evidence type="ECO:0000256" key="1">
    <source>
        <dbReference type="ARBA" id="ARBA00022980"/>
    </source>
</evidence>
<evidence type="ECO:0000256" key="5">
    <source>
        <dbReference type="RuleBase" id="RU003870"/>
    </source>
</evidence>
<dbReference type="Proteomes" id="UP000324924">
    <property type="component" value="Chromosome"/>
</dbReference>
<evidence type="ECO:0000259" key="6">
    <source>
        <dbReference type="Pfam" id="PF00347"/>
    </source>
</evidence>
<evidence type="ECO:0000256" key="3">
    <source>
        <dbReference type="ARBA" id="ARBA00035454"/>
    </source>
</evidence>
<dbReference type="GO" id="GO:0005840">
    <property type="term" value="C:ribosome"/>
    <property type="evidence" value="ECO:0007669"/>
    <property type="project" value="UniProtKB-KW"/>
</dbReference>
<dbReference type="Pfam" id="PF00347">
    <property type="entry name" value="Ribosomal_L6"/>
    <property type="match status" value="1"/>
</dbReference>
<keyword evidence="1 4" id="KW-0689">Ribosomal protein</keyword>
<dbReference type="InterPro" id="IPR019906">
    <property type="entry name" value="Ribosomal_uL6_bac-type"/>
</dbReference>
<dbReference type="GO" id="GO:0003735">
    <property type="term" value="F:structural constituent of ribosome"/>
    <property type="evidence" value="ECO:0007669"/>
    <property type="project" value="InterPro"/>
</dbReference>
<dbReference type="InterPro" id="IPR036789">
    <property type="entry name" value="Ribosomal_uL6-like_a/b-dom_sf"/>
</dbReference>
<dbReference type="PRINTS" id="PR00059">
    <property type="entry name" value="RIBOSOMALL6"/>
</dbReference>
<keyword evidence="2 4" id="KW-0687">Ribonucleoprotein</keyword>
<dbReference type="RefSeq" id="WP_148972039.1">
    <property type="nucleotide sequence ID" value="NZ_CP043314.1"/>
</dbReference>
<dbReference type="AlphaFoldDB" id="A0A5C0UFN9"/>
<reference evidence="7 8" key="1">
    <citation type="submission" date="2019-08" db="EMBL/GenBank/DDBJ databases">
        <title>Highly reduced genomes of protist endosymbionts show evolutionary convergence.</title>
        <authorList>
            <person name="George E."/>
            <person name="Husnik F."/>
            <person name="Tashyreva D."/>
            <person name="Prokopchuk G."/>
            <person name="Horak A."/>
            <person name="Kwong W.K."/>
            <person name="Lukes J."/>
            <person name="Keeling P.J."/>
        </authorList>
    </citation>
    <scope>NUCLEOTIDE SEQUENCE [LARGE SCALE GENOMIC DNA]</scope>
    <source>
        <strain evidence="7">1604HC</strain>
    </source>
</reference>
<dbReference type="Gene3D" id="3.90.930.12">
    <property type="entry name" value="Ribosomal protein L6, alpha-beta domain"/>
    <property type="match status" value="2"/>
</dbReference>
<dbReference type="PANTHER" id="PTHR11655">
    <property type="entry name" value="60S/50S RIBOSOMAL PROTEIN L6/L9"/>
    <property type="match status" value="1"/>
</dbReference>
<comment type="similarity">
    <text evidence="4">Belongs to the universal ribosomal protein uL6 family.</text>
</comment>
<dbReference type="GO" id="GO:1990904">
    <property type="term" value="C:ribonucleoprotein complex"/>
    <property type="evidence" value="ECO:0007669"/>
    <property type="project" value="UniProtKB-KW"/>
</dbReference>
<dbReference type="InterPro" id="IPR020040">
    <property type="entry name" value="Ribosomal_uL6_a/b-dom"/>
</dbReference>
<organism evidence="7 8">
    <name type="scientific">Candidatus Nesciobacter abundans</name>
    <dbReference type="NCBI Taxonomy" id="2601668"/>
    <lineage>
        <taxon>Bacteria</taxon>
        <taxon>Pseudomonadati</taxon>
        <taxon>Pseudomonadota</taxon>
        <taxon>Alphaproteobacteria</taxon>
        <taxon>Holosporales</taxon>
        <taxon>Holosporaceae</taxon>
        <taxon>Candidatus Nesciobacter</taxon>
    </lineage>
</organism>
<protein>
    <recommendedName>
        <fullName evidence="3 5">50S ribosomal protein L6</fullName>
    </recommendedName>
</protein>
<evidence type="ECO:0000313" key="7">
    <source>
        <dbReference type="EMBL" id="QEK38916.1"/>
    </source>
</evidence>
<accession>A0A5C0UFN9</accession>
<keyword evidence="5" id="KW-0699">rRNA-binding</keyword>
<dbReference type="SUPFAM" id="SSF56053">
    <property type="entry name" value="Ribosomal protein L6"/>
    <property type="match status" value="2"/>
</dbReference>